<name>A0AAV4ECR7_9GAST</name>
<gene>
    <name evidence="2" type="ORF">ElyMa_003482700</name>
</gene>
<dbReference type="AlphaFoldDB" id="A0AAV4ECR7"/>
<dbReference type="Pfam" id="PF25898">
    <property type="entry name" value="LolA_2nd_metazoa"/>
    <property type="match status" value="1"/>
</dbReference>
<reference evidence="2 3" key="1">
    <citation type="journal article" date="2021" name="Elife">
        <title>Chloroplast acquisition without the gene transfer in kleptoplastic sea slugs, Plakobranchus ocellatus.</title>
        <authorList>
            <person name="Maeda T."/>
            <person name="Takahashi S."/>
            <person name="Yoshida T."/>
            <person name="Shimamura S."/>
            <person name="Takaki Y."/>
            <person name="Nagai Y."/>
            <person name="Toyoda A."/>
            <person name="Suzuki Y."/>
            <person name="Arimoto A."/>
            <person name="Ishii H."/>
            <person name="Satoh N."/>
            <person name="Nishiyama T."/>
            <person name="Hasebe M."/>
            <person name="Maruyama T."/>
            <person name="Minagawa J."/>
            <person name="Obokata J."/>
            <person name="Shigenobu S."/>
        </authorList>
    </citation>
    <scope>NUCLEOTIDE SEQUENCE [LARGE SCALE GENOMIC DNA]</scope>
</reference>
<keyword evidence="3" id="KW-1185">Reference proteome</keyword>
<feature type="domain" description="LolA-like" evidence="1">
    <location>
        <begin position="183"/>
        <end position="380"/>
    </location>
</feature>
<organism evidence="2 3">
    <name type="scientific">Elysia marginata</name>
    <dbReference type="NCBI Taxonomy" id="1093978"/>
    <lineage>
        <taxon>Eukaryota</taxon>
        <taxon>Metazoa</taxon>
        <taxon>Spiralia</taxon>
        <taxon>Lophotrochozoa</taxon>
        <taxon>Mollusca</taxon>
        <taxon>Gastropoda</taxon>
        <taxon>Heterobranchia</taxon>
        <taxon>Euthyneura</taxon>
        <taxon>Panpulmonata</taxon>
        <taxon>Sacoglossa</taxon>
        <taxon>Placobranchoidea</taxon>
        <taxon>Plakobranchidae</taxon>
        <taxon>Elysia</taxon>
    </lineage>
</organism>
<proteinExistence type="predicted"/>
<protein>
    <submittedName>
        <fullName evidence="2">EF-hand domain-containing protein D1</fullName>
    </submittedName>
</protein>
<evidence type="ECO:0000259" key="1">
    <source>
        <dbReference type="Pfam" id="PF25898"/>
    </source>
</evidence>
<dbReference type="InterPro" id="IPR058831">
    <property type="entry name" value="LolA-like_dom_2nd"/>
</dbReference>
<sequence>MEFSAAKKTMKTTLKSPGWDYALYHDYEHHQTLVYNMLDAGRGSCKVYPNMGERLGFFLLPDSPVKGKSPTASEVLRLTGNSGFDNEKIKVKRTQNVRFRSLPATQYESCQKITISDMSEAIVKVTHLISNANLARTEYGTVPLQVTFEGKFVSGRSSGNSLKHVYNFFHYSTNVGPEDFQTPLGIVCKGRQGPTNFPQPPLHIRFGQEIHDSQTSRVITIRTTYDKEFNFVAEEFFDPNPGRQPKYRFDDFYAGLTYNIDRNTNFCDVRNISDAMKVNDFTPVKGGKIKMATPEQFWDREGVQYHYNGRKHFRGLETEAWIGQDPTTGYMYEWYFTLGIDHAVNDEAKSEQKSHHRIPYKRIFWPDKTNKFISTFYFQVDLTQSQTVCFYCRRTSLSVLSTSKWI</sequence>
<comment type="caution">
    <text evidence="2">The sequence shown here is derived from an EMBL/GenBank/DDBJ whole genome shotgun (WGS) entry which is preliminary data.</text>
</comment>
<dbReference type="PANTHER" id="PTHR36902">
    <property type="entry name" value="ENRICHED IN SURFACE-LABELED PROTEOME PROTEIN 9"/>
    <property type="match status" value="1"/>
</dbReference>
<accession>A0AAV4ECR7</accession>
<dbReference type="EMBL" id="BMAT01007148">
    <property type="protein sequence ID" value="GFR58480.1"/>
    <property type="molecule type" value="Genomic_DNA"/>
</dbReference>
<dbReference type="Proteomes" id="UP000762676">
    <property type="component" value="Unassembled WGS sequence"/>
</dbReference>
<dbReference type="PANTHER" id="PTHR36902:SF1">
    <property type="entry name" value="ENRICHED IN SURFACE-LABELED PROTEOME PROTEIN 9"/>
    <property type="match status" value="1"/>
</dbReference>
<evidence type="ECO:0000313" key="3">
    <source>
        <dbReference type="Proteomes" id="UP000762676"/>
    </source>
</evidence>
<evidence type="ECO:0000313" key="2">
    <source>
        <dbReference type="EMBL" id="GFR58480.1"/>
    </source>
</evidence>